<gene>
    <name evidence="1" type="ORF">GCM10008024_39880</name>
</gene>
<organism evidence="1 2">
    <name type="scientific">Allgaiera indica</name>
    <dbReference type="NCBI Taxonomy" id="765699"/>
    <lineage>
        <taxon>Bacteria</taxon>
        <taxon>Pseudomonadati</taxon>
        <taxon>Pseudomonadota</taxon>
        <taxon>Alphaproteobacteria</taxon>
        <taxon>Rhodobacterales</taxon>
        <taxon>Paracoccaceae</taxon>
        <taxon>Allgaiera</taxon>
    </lineage>
</organism>
<dbReference type="EMBL" id="BNAB01000034">
    <property type="protein sequence ID" value="GHE06216.1"/>
    <property type="molecule type" value="Genomic_DNA"/>
</dbReference>
<protein>
    <submittedName>
        <fullName evidence="1">Uncharacterized protein</fullName>
    </submittedName>
</protein>
<accession>A0AAN5A1E8</accession>
<reference evidence="1" key="2">
    <citation type="submission" date="2023-06" db="EMBL/GenBank/DDBJ databases">
        <authorList>
            <person name="Sun Q."/>
            <person name="Zhou Y."/>
        </authorList>
    </citation>
    <scope>NUCLEOTIDE SEQUENCE</scope>
    <source>
        <strain evidence="1">CGMCC 1.10859</strain>
    </source>
</reference>
<sequence>MIDLEVFDGYAPPENPLQLVEQVRDVPLAVAKVRQRAPEGLLTPDAERLVESVAGVFHDQFIRQDEKTFPEACHDLGVVDLMQRGGFDDTVPLAAGDELAFGRTPG</sequence>
<evidence type="ECO:0000313" key="2">
    <source>
        <dbReference type="Proteomes" id="UP000634647"/>
    </source>
</evidence>
<proteinExistence type="predicted"/>
<reference evidence="1" key="1">
    <citation type="journal article" date="2014" name="Int. J. Syst. Evol. Microbiol.">
        <title>Complete genome sequence of Corynebacterium casei LMG S-19264T (=DSM 44701T), isolated from a smear-ripened cheese.</title>
        <authorList>
            <consortium name="US DOE Joint Genome Institute (JGI-PGF)"/>
            <person name="Walter F."/>
            <person name="Albersmeier A."/>
            <person name="Kalinowski J."/>
            <person name="Ruckert C."/>
        </authorList>
    </citation>
    <scope>NUCLEOTIDE SEQUENCE</scope>
    <source>
        <strain evidence="1">CGMCC 1.10859</strain>
    </source>
</reference>
<comment type="caution">
    <text evidence="1">The sequence shown here is derived from an EMBL/GenBank/DDBJ whole genome shotgun (WGS) entry which is preliminary data.</text>
</comment>
<dbReference type="AlphaFoldDB" id="A0AAN5A1E8"/>
<dbReference type="Proteomes" id="UP000634647">
    <property type="component" value="Unassembled WGS sequence"/>
</dbReference>
<name>A0AAN5A1E8_9RHOB</name>
<evidence type="ECO:0000313" key="1">
    <source>
        <dbReference type="EMBL" id="GHE06216.1"/>
    </source>
</evidence>